<dbReference type="EMBL" id="BGPR01077880">
    <property type="protein sequence ID" value="GBL67799.1"/>
    <property type="molecule type" value="Genomic_DNA"/>
</dbReference>
<organism evidence="4 5">
    <name type="scientific">Araneus ventricosus</name>
    <name type="common">Orbweaver spider</name>
    <name type="synonym">Epeira ventricosa</name>
    <dbReference type="NCBI Taxonomy" id="182803"/>
    <lineage>
        <taxon>Eukaryota</taxon>
        <taxon>Metazoa</taxon>
        <taxon>Ecdysozoa</taxon>
        <taxon>Arthropoda</taxon>
        <taxon>Chelicerata</taxon>
        <taxon>Arachnida</taxon>
        <taxon>Araneae</taxon>
        <taxon>Araneomorphae</taxon>
        <taxon>Entelegynae</taxon>
        <taxon>Araneoidea</taxon>
        <taxon>Araneidae</taxon>
        <taxon>Araneus</taxon>
    </lineage>
</organism>
<accession>A0A4Y2DA56</accession>
<dbReference type="EMBL" id="BGPR01088855">
    <property type="protein sequence ID" value="GBM12966.1"/>
    <property type="molecule type" value="Genomic_DNA"/>
</dbReference>
<name>A0A4Y2DA56_ARAVE</name>
<gene>
    <name evidence="4" type="ORF">AVEN_102434_1</name>
    <name evidence="2" type="ORF">AVEN_21863_1</name>
    <name evidence="1" type="ORF">AVEN_245238_1</name>
    <name evidence="3" type="ORF">AVEN_248190_1</name>
</gene>
<evidence type="ECO:0000313" key="2">
    <source>
        <dbReference type="EMBL" id="GBL62338.1"/>
    </source>
</evidence>
<reference evidence="4 5" key="1">
    <citation type="journal article" date="2019" name="Sci. Rep.">
        <title>Orb-weaving spider Araneus ventricosus genome elucidates the spidroin gene catalogue.</title>
        <authorList>
            <person name="Kono N."/>
            <person name="Nakamura H."/>
            <person name="Ohtoshi R."/>
            <person name="Moran D.A.P."/>
            <person name="Shinohara A."/>
            <person name="Yoshida Y."/>
            <person name="Fujiwara M."/>
            <person name="Mori M."/>
            <person name="Tomita M."/>
            <person name="Arakawa K."/>
        </authorList>
    </citation>
    <scope>NUCLEOTIDE SEQUENCE [LARGE SCALE GENOMIC DNA]</scope>
</reference>
<dbReference type="AlphaFoldDB" id="A0A4Y2DA56"/>
<protein>
    <submittedName>
        <fullName evidence="4">Uncharacterized protein</fullName>
    </submittedName>
</protein>
<evidence type="ECO:0000313" key="3">
    <source>
        <dbReference type="EMBL" id="GBL67799.1"/>
    </source>
</evidence>
<dbReference type="EMBL" id="BGPR01076733">
    <property type="protein sequence ID" value="GBL62338.1"/>
    <property type="molecule type" value="Genomic_DNA"/>
</dbReference>
<evidence type="ECO:0000313" key="4">
    <source>
        <dbReference type="EMBL" id="GBM12966.1"/>
    </source>
</evidence>
<keyword evidence="5" id="KW-1185">Reference proteome</keyword>
<proteinExistence type="predicted"/>
<dbReference type="EMBL" id="BGPR01076732">
    <property type="protein sequence ID" value="GBL62333.1"/>
    <property type="molecule type" value="Genomic_DNA"/>
</dbReference>
<evidence type="ECO:0000313" key="5">
    <source>
        <dbReference type="Proteomes" id="UP000499080"/>
    </source>
</evidence>
<evidence type="ECO:0000313" key="1">
    <source>
        <dbReference type="EMBL" id="GBL62333.1"/>
    </source>
</evidence>
<dbReference type="Proteomes" id="UP000499080">
    <property type="component" value="Unassembled WGS sequence"/>
</dbReference>
<sequence>MANESRIKQLETEITCVNVFHQKAIGLVKRSSWVARLQKIVYSRGKQASSASCARILLLRNRYYQTVCCWETHSFSSAVSNTFSTEGIVMSVVR</sequence>
<comment type="caution">
    <text evidence="4">The sequence shown here is derived from an EMBL/GenBank/DDBJ whole genome shotgun (WGS) entry which is preliminary data.</text>
</comment>